<dbReference type="InterPro" id="IPR006531">
    <property type="entry name" value="Gp5/Vgr_OB"/>
</dbReference>
<dbReference type="RefSeq" id="WP_068905059.1">
    <property type="nucleotide sequence ID" value="NZ_JBHUIF010000017.1"/>
</dbReference>
<gene>
    <name evidence="2" type="ORF">A8L45_19645</name>
</gene>
<dbReference type="Gene3D" id="2.40.50.230">
    <property type="entry name" value="Gp5 N-terminal domain"/>
    <property type="match status" value="1"/>
</dbReference>
<dbReference type="InterPro" id="IPR013046">
    <property type="entry name" value="GpV/Gp45"/>
</dbReference>
<dbReference type="Proteomes" id="UP000094936">
    <property type="component" value="Unassembled WGS sequence"/>
</dbReference>
<sequence>MDTLIRRLNELERRLNEMVIRGRVCDSDPVGQRLRVSYGTEESPMISPWLPVKPLRAGRAIVWWWPEVDEGVTVVSPGDIRLGEVLPGSYCEDFPAPSDDPDLLLVQFGDGSAISHHRGDSTLTVNNQGDISLTCQGSVSASVEGTLTATVKGAATLNADSGLTINGDVNINGKLDVTGNIKGSKDIADTIRSMAADRDIYNKHNHSKAVGTPADNLQ</sequence>
<evidence type="ECO:0000313" key="3">
    <source>
        <dbReference type="Proteomes" id="UP000094936"/>
    </source>
</evidence>
<dbReference type="AlphaFoldDB" id="A0A1C3EBJ8"/>
<dbReference type="Pfam" id="PF04717">
    <property type="entry name" value="Phage_base_V"/>
    <property type="match status" value="1"/>
</dbReference>
<dbReference type="OrthoDB" id="4931325at2"/>
<keyword evidence="3" id="KW-1185">Reference proteome</keyword>
<comment type="caution">
    <text evidence="2">The sequence shown here is derived from an EMBL/GenBank/DDBJ whole genome shotgun (WGS) entry which is preliminary data.</text>
</comment>
<name>A0A1C3EBJ8_9GAMM</name>
<proteinExistence type="predicted"/>
<evidence type="ECO:0000313" key="2">
    <source>
        <dbReference type="EMBL" id="ODA30621.1"/>
    </source>
</evidence>
<dbReference type="NCBIfam" id="TIGR01644">
    <property type="entry name" value="phage_P2_V"/>
    <property type="match status" value="1"/>
</dbReference>
<dbReference type="InterPro" id="IPR037026">
    <property type="entry name" value="Vgr_OB-fold_dom_sf"/>
</dbReference>
<organism evidence="2 3">
    <name type="scientific">Veronia pacifica</name>
    <dbReference type="NCBI Taxonomy" id="1080227"/>
    <lineage>
        <taxon>Bacteria</taxon>
        <taxon>Pseudomonadati</taxon>
        <taxon>Pseudomonadota</taxon>
        <taxon>Gammaproteobacteria</taxon>
        <taxon>Vibrionales</taxon>
        <taxon>Vibrionaceae</taxon>
        <taxon>Veronia</taxon>
    </lineage>
</organism>
<reference evidence="2 3" key="1">
    <citation type="submission" date="2016-05" db="EMBL/GenBank/DDBJ databases">
        <title>Genomic Taxonomy of the Vibrionaceae.</title>
        <authorList>
            <person name="Gomez-Gil B."/>
            <person name="Enciso-Ibarra J."/>
        </authorList>
    </citation>
    <scope>NUCLEOTIDE SEQUENCE [LARGE SCALE GENOMIC DNA]</scope>
    <source>
        <strain evidence="2 3">CAIM 1920</strain>
    </source>
</reference>
<dbReference type="STRING" id="1080227.A8L45_19645"/>
<protein>
    <recommendedName>
        <fullName evidence="1">Gp5/Type VI secretion system Vgr protein OB-fold domain-containing protein</fullName>
    </recommendedName>
</protein>
<accession>A0A1C3EBJ8</accession>
<feature type="domain" description="Gp5/Type VI secretion system Vgr protein OB-fold" evidence="1">
    <location>
        <begin position="21"/>
        <end position="90"/>
    </location>
</feature>
<evidence type="ECO:0000259" key="1">
    <source>
        <dbReference type="Pfam" id="PF04717"/>
    </source>
</evidence>
<dbReference type="EMBL" id="LYBM01000050">
    <property type="protein sequence ID" value="ODA30621.1"/>
    <property type="molecule type" value="Genomic_DNA"/>
</dbReference>
<dbReference type="Gene3D" id="6.20.150.10">
    <property type="match status" value="1"/>
</dbReference>